<name>A0ABY8TUR0_TETOB</name>
<dbReference type="Gene3D" id="3.40.50.720">
    <property type="entry name" value="NAD(P)-binding Rossmann-like Domain"/>
    <property type="match status" value="1"/>
</dbReference>
<proteinExistence type="inferred from homology"/>
<dbReference type="PANTHER" id="PTHR43008">
    <property type="entry name" value="BENZIL REDUCTASE"/>
    <property type="match status" value="1"/>
</dbReference>
<organism evidence="3 4">
    <name type="scientific">Tetradesmus obliquus</name>
    <name type="common">Green alga</name>
    <name type="synonym">Acutodesmus obliquus</name>
    <dbReference type="NCBI Taxonomy" id="3088"/>
    <lineage>
        <taxon>Eukaryota</taxon>
        <taxon>Viridiplantae</taxon>
        <taxon>Chlorophyta</taxon>
        <taxon>core chlorophytes</taxon>
        <taxon>Chlorophyceae</taxon>
        <taxon>CS clade</taxon>
        <taxon>Sphaeropleales</taxon>
        <taxon>Scenedesmaceae</taxon>
        <taxon>Tetradesmus</taxon>
    </lineage>
</organism>
<comment type="similarity">
    <text evidence="1">Belongs to the short-chain dehydrogenases/reductases (SDR) family.</text>
</comment>
<evidence type="ECO:0000313" key="3">
    <source>
        <dbReference type="EMBL" id="WIA12869.1"/>
    </source>
</evidence>
<dbReference type="EMBL" id="CP126211">
    <property type="protein sequence ID" value="WIA12869.1"/>
    <property type="molecule type" value="Genomic_DNA"/>
</dbReference>
<evidence type="ECO:0000256" key="1">
    <source>
        <dbReference type="ARBA" id="ARBA00006484"/>
    </source>
</evidence>
<gene>
    <name evidence="3" type="ORF">OEZ85_006492</name>
</gene>
<protein>
    <submittedName>
        <fullName evidence="3">Uncharacterized protein</fullName>
    </submittedName>
</protein>
<dbReference type="Proteomes" id="UP001244341">
    <property type="component" value="Chromosome 4b"/>
</dbReference>
<dbReference type="InterPro" id="IPR036291">
    <property type="entry name" value="NAD(P)-bd_dom_sf"/>
</dbReference>
<accession>A0ABY8TUR0</accession>
<dbReference type="PRINTS" id="PR00081">
    <property type="entry name" value="GDHRDH"/>
</dbReference>
<evidence type="ECO:0000313" key="4">
    <source>
        <dbReference type="Proteomes" id="UP001244341"/>
    </source>
</evidence>
<dbReference type="PANTHER" id="PTHR43008:SF4">
    <property type="entry name" value="CHAIN DEHYDROGENASE, PUTATIVE (AFU_ORTHOLOGUE AFUA_4G08710)-RELATED"/>
    <property type="match status" value="1"/>
</dbReference>
<dbReference type="SUPFAM" id="SSF51735">
    <property type="entry name" value="NAD(P)-binding Rossmann-fold domains"/>
    <property type="match status" value="1"/>
</dbReference>
<evidence type="ECO:0000256" key="2">
    <source>
        <dbReference type="ARBA" id="ARBA00023002"/>
    </source>
</evidence>
<reference evidence="3 4" key="1">
    <citation type="submission" date="2023-05" db="EMBL/GenBank/DDBJ databases">
        <title>A 100% complete, gapless, phased diploid assembly of the Scenedesmus obliquus UTEX 3031 genome.</title>
        <authorList>
            <person name="Biondi T.C."/>
            <person name="Hanschen E.R."/>
            <person name="Kwon T."/>
            <person name="Eng W."/>
            <person name="Kruse C.P.S."/>
            <person name="Koehler S.I."/>
            <person name="Kunde Y."/>
            <person name="Gleasner C.D."/>
            <person name="You Mak K.T."/>
            <person name="Polle J."/>
            <person name="Hovde B.T."/>
            <person name="Starkenburg S.R."/>
        </authorList>
    </citation>
    <scope>NUCLEOTIDE SEQUENCE [LARGE SCALE GENOMIC DNA]</scope>
    <source>
        <strain evidence="3 4">DOE0152z</strain>
    </source>
</reference>
<keyword evidence="4" id="KW-1185">Reference proteome</keyword>
<sequence>MTDALVQVHTDCPVDLVLANAGIVAAASPGSSSSSAGVAALADNLWAAAHTNIMGTLNTVTPALPLLKATAAAGRPAAVAITSSVSVLPKDAVLFTGQLQMGLLPYAWSKQALLSLGQGLQGELAGGGIQVFTICPGVVLTGLATELAESFVAGAGTAADAAAAPGDTGASLTSGRSSSVQPVAAVGAAGGGPVAVTGEDVLKKRPAAAAAAAAAAALDVLPEEALKQKLGAMTAEDAAAYICHGIAGGKGGVLAFPAAAVRTMKVMAMLPQQALVKAVKRGVDRWYAEHHKTAPLKTTKLPA</sequence>
<dbReference type="Pfam" id="PF00106">
    <property type="entry name" value="adh_short"/>
    <property type="match status" value="1"/>
</dbReference>
<keyword evidence="2" id="KW-0560">Oxidoreductase</keyword>
<dbReference type="InterPro" id="IPR002347">
    <property type="entry name" value="SDR_fam"/>
</dbReference>